<organism evidence="2">
    <name type="scientific">Timspurckia oligopyrenoides</name>
    <dbReference type="NCBI Taxonomy" id="708627"/>
    <lineage>
        <taxon>Eukaryota</taxon>
        <taxon>Rhodophyta</taxon>
        <taxon>Bangiophyceae</taxon>
        <taxon>Porphyridiales</taxon>
        <taxon>Porphyridiaceae</taxon>
        <taxon>Timspurckia</taxon>
    </lineage>
</organism>
<feature type="compositionally biased region" description="Polar residues" evidence="1">
    <location>
        <begin position="96"/>
        <end position="110"/>
    </location>
</feature>
<dbReference type="AlphaFoldDB" id="A0A7S1ETV6"/>
<dbReference type="EMBL" id="HBFP01012048">
    <property type="protein sequence ID" value="CAD8824327.1"/>
    <property type="molecule type" value="Transcribed_RNA"/>
</dbReference>
<reference evidence="2" key="1">
    <citation type="submission" date="2021-01" db="EMBL/GenBank/DDBJ databases">
        <authorList>
            <person name="Corre E."/>
            <person name="Pelletier E."/>
            <person name="Niang G."/>
            <person name="Scheremetjew M."/>
            <person name="Finn R."/>
            <person name="Kale V."/>
            <person name="Holt S."/>
            <person name="Cochrane G."/>
            <person name="Meng A."/>
            <person name="Brown T."/>
            <person name="Cohen L."/>
        </authorList>
    </citation>
    <scope>NUCLEOTIDE SEQUENCE</scope>
    <source>
        <strain evidence="2">CCMP3278</strain>
    </source>
</reference>
<feature type="compositionally biased region" description="Acidic residues" evidence="1">
    <location>
        <begin position="284"/>
        <end position="295"/>
    </location>
</feature>
<feature type="region of interest" description="Disordered" evidence="1">
    <location>
        <begin position="265"/>
        <end position="321"/>
    </location>
</feature>
<feature type="region of interest" description="Disordered" evidence="1">
    <location>
        <begin position="29"/>
        <end position="59"/>
    </location>
</feature>
<protein>
    <submittedName>
        <fullName evidence="2">Uncharacterized protein</fullName>
    </submittedName>
</protein>
<feature type="compositionally biased region" description="Polar residues" evidence="1">
    <location>
        <begin position="456"/>
        <end position="474"/>
    </location>
</feature>
<evidence type="ECO:0000256" key="1">
    <source>
        <dbReference type="SAM" id="MobiDB-lite"/>
    </source>
</evidence>
<feature type="compositionally biased region" description="Low complexity" evidence="1">
    <location>
        <begin position="34"/>
        <end position="43"/>
    </location>
</feature>
<sequence length="487" mass="55372">MMDWIRFLMSLEFTDAMLSRTVDDGLKLENQKESSSPVGKSSSDGTNHAPGQHVSDKNESPHFISLSEALCNHAHEEIFEGLLSIHFEDSKQFKFTNSSSTEHPSSTPFLTQHGAETEDPSHSIPARLLVRQHVTSTTNITPGTPETSSSQQLHELVLAVFTSSQFSKTRPAYLNSGPHDPSNPSAQWHLFKIRTKFIEEISLIVQPRISIWFPCELEFRLYTERSFQSDPALDLNQDKTRPCEYLRGLFERLKSIYSSNETKSDPFEEELRKTLEKRQNRNENDDERNSDDEMDAFMTASQSKSTEIEAELASRTPVKSDDDSTALQMLGALVNQSIDAQGSGMVSAAALIKNHRIDGSDNSSILKVYDHMENTKRIHRNIESLWTTSDIQFKTQMYKHNKNLNELLSKRFVTPEQSKTLHTTTVDSAKQLYNHHINRKLSLTLIAPFVFNHHSSVNSPDETPDSVSDQQQPPNKKPRHEFQSRIE</sequence>
<evidence type="ECO:0000313" key="2">
    <source>
        <dbReference type="EMBL" id="CAD8824327.1"/>
    </source>
</evidence>
<gene>
    <name evidence="2" type="ORF">TOLI1172_LOCUS8726</name>
</gene>
<name>A0A7S1ETV6_9RHOD</name>
<feature type="region of interest" description="Disordered" evidence="1">
    <location>
        <begin position="96"/>
        <end position="121"/>
    </location>
</feature>
<feature type="compositionally biased region" description="Basic and acidic residues" evidence="1">
    <location>
        <begin position="265"/>
        <end position="283"/>
    </location>
</feature>
<accession>A0A7S1ETV6</accession>
<proteinExistence type="predicted"/>
<feature type="region of interest" description="Disordered" evidence="1">
    <location>
        <begin position="456"/>
        <end position="487"/>
    </location>
</feature>